<evidence type="ECO:0000256" key="12">
    <source>
        <dbReference type="SAM" id="MobiDB-lite"/>
    </source>
</evidence>
<keyword evidence="16" id="KW-1185">Reference proteome</keyword>
<dbReference type="EMBL" id="VIUW01000002">
    <property type="protein sequence ID" value="TWD16017.1"/>
    <property type="molecule type" value="Genomic_DNA"/>
</dbReference>
<evidence type="ECO:0000256" key="11">
    <source>
        <dbReference type="PIRSR" id="PIRSR000238-2"/>
    </source>
</evidence>
<dbReference type="InterPro" id="IPR008255">
    <property type="entry name" value="Pyr_nucl-diS_OxRdtase_2_AS"/>
</dbReference>
<accession>A0A560WEC5</accession>
<name>A0A560WEC5_9MICO</name>
<reference evidence="15 16" key="1">
    <citation type="submission" date="2019-06" db="EMBL/GenBank/DDBJ databases">
        <title>Sequencing the genomes of 1000 actinobacteria strains.</title>
        <authorList>
            <person name="Klenk H.-P."/>
        </authorList>
    </citation>
    <scope>NUCLEOTIDE SEQUENCE [LARGE SCALE GENOMIC DNA]</scope>
    <source>
        <strain evidence="15 16">DSM 18935</strain>
    </source>
</reference>
<comment type="caution">
    <text evidence="15">The sequence shown here is derived from an EMBL/GenBank/DDBJ whole genome shotgun (WGS) entry which is preliminary data.</text>
</comment>
<evidence type="ECO:0000313" key="16">
    <source>
        <dbReference type="Proteomes" id="UP000315628"/>
    </source>
</evidence>
<dbReference type="CDD" id="cd03026">
    <property type="entry name" value="AhpF_NTD_C"/>
    <property type="match status" value="1"/>
</dbReference>
<dbReference type="InterPro" id="IPR044141">
    <property type="entry name" value="AhpF_NTD_C"/>
</dbReference>
<evidence type="ECO:0000256" key="8">
    <source>
        <dbReference type="ARBA" id="ARBA00023284"/>
    </source>
</evidence>
<evidence type="ECO:0000256" key="1">
    <source>
        <dbReference type="ARBA" id="ARBA00009333"/>
    </source>
</evidence>
<keyword evidence="7 11" id="KW-1015">Disulfide bond</keyword>
<dbReference type="OrthoDB" id="9806179at2"/>
<feature type="region of interest" description="Disordered" evidence="12">
    <location>
        <begin position="528"/>
        <end position="559"/>
    </location>
</feature>
<feature type="domain" description="Thioredoxin-like fold" evidence="14">
    <location>
        <begin position="129"/>
        <end position="197"/>
    </location>
</feature>
<keyword evidence="8 11" id="KW-0676">Redox-active center</keyword>
<dbReference type="InterPro" id="IPR050097">
    <property type="entry name" value="Ferredoxin-NADP_redctase_2"/>
</dbReference>
<dbReference type="PROSITE" id="PS51354">
    <property type="entry name" value="GLUTAREDOXIN_2"/>
    <property type="match status" value="1"/>
</dbReference>
<protein>
    <submittedName>
        <fullName evidence="15">Alkyl hydroperoxide reductase subunit F</fullName>
    </submittedName>
</protein>
<evidence type="ECO:0000256" key="9">
    <source>
        <dbReference type="ARBA" id="ARBA00048132"/>
    </source>
</evidence>
<feature type="domain" description="FAD/NAD(P)-binding" evidence="13">
    <location>
        <begin position="221"/>
        <end position="510"/>
    </location>
</feature>
<evidence type="ECO:0000256" key="4">
    <source>
        <dbReference type="ARBA" id="ARBA00022827"/>
    </source>
</evidence>
<dbReference type="InterPro" id="IPR036188">
    <property type="entry name" value="FAD/NAD-bd_sf"/>
</dbReference>
<dbReference type="PRINTS" id="PR00469">
    <property type="entry name" value="PNDRDTASEII"/>
</dbReference>
<dbReference type="GO" id="GO:0051287">
    <property type="term" value="F:NAD binding"/>
    <property type="evidence" value="ECO:0007669"/>
    <property type="project" value="InterPro"/>
</dbReference>
<sequence>MALDAALANQLRTLLDNLKKPVELIAAYDERPKSSELRELLTEIAGMHDLVSLREADGDEIGQRRPAFRIQRVGAPEVAVTFAGIPLGHEFSSLVLALLQVGGHPVKEDEATLAAARGITGEHHFTTYMSLTCQNCPTVVQALNALAVLNPGVTHTVVEGSLFQDEVERENVMAVPTMKLGEESFGSGRMELSEIIATLDERTGGSGAEVAAAALSDRAPYDVLVLGGGPAGASAAIYAARKGIRTGLVTERFGGQVNDTMAIENLVSIPHTDGPHLAADLERHVLEYEVDMIKGQSAAGITPAGDDGLVTVPLTSGATLRARSVIIATGASWRTMGVPGEDEYRNKGVTFCPHCDGPLFKGKRVAVIGGGNSGVEAAIDLAGIVGHVDVVEFLDEMRADEVLQRKLRSLDNVDIHLGRRTTEVAGDGAKVTGLVHEPRDGGEQVTTDVEGVFVQIGLLPRTDWLRESDIELSERGEIVVDERGATNLPGVFAAGDATITPYKQIVVALGGGSTAALSAFDHLIRTSAPEGADTTAETKVADGDPVESDPIDVPDVARV</sequence>
<dbReference type="NCBIfam" id="TIGR03140">
    <property type="entry name" value="AhpF"/>
    <property type="match status" value="1"/>
</dbReference>
<feature type="disulfide bond" description="Redox-active" evidence="11">
    <location>
        <begin position="352"/>
        <end position="355"/>
    </location>
</feature>
<evidence type="ECO:0000256" key="6">
    <source>
        <dbReference type="ARBA" id="ARBA00023027"/>
    </source>
</evidence>
<dbReference type="RefSeq" id="WP_144857005.1">
    <property type="nucleotide sequence ID" value="NZ_BAAAYT010000001.1"/>
</dbReference>
<keyword evidence="10" id="KW-0521">NADP</keyword>
<dbReference type="SUPFAM" id="SSF52833">
    <property type="entry name" value="Thioredoxin-like"/>
    <property type="match status" value="2"/>
</dbReference>
<dbReference type="Gene3D" id="3.40.30.80">
    <property type="match status" value="1"/>
</dbReference>
<dbReference type="CDD" id="cd02974">
    <property type="entry name" value="AhpF_NTD_N"/>
    <property type="match status" value="1"/>
</dbReference>
<dbReference type="PANTHER" id="PTHR48105">
    <property type="entry name" value="THIOREDOXIN REDUCTASE 1-RELATED-RELATED"/>
    <property type="match status" value="1"/>
</dbReference>
<dbReference type="PIRSF" id="PIRSF000238">
    <property type="entry name" value="AhpF"/>
    <property type="match status" value="1"/>
</dbReference>
<keyword evidence="3" id="KW-0285">Flavoprotein</keyword>
<dbReference type="GO" id="GO:0102039">
    <property type="term" value="F:NADH-dependent peroxiredoxin activity"/>
    <property type="evidence" value="ECO:0007669"/>
    <property type="project" value="InterPro"/>
</dbReference>
<comment type="subunit">
    <text evidence="2">Homodimer.</text>
</comment>
<dbReference type="GO" id="GO:0005829">
    <property type="term" value="C:cytosol"/>
    <property type="evidence" value="ECO:0007669"/>
    <property type="project" value="UniProtKB-ARBA"/>
</dbReference>
<feature type="binding site" evidence="10">
    <location>
        <begin position="222"/>
        <end position="237"/>
    </location>
    <ligand>
        <name>FAD</name>
        <dbReference type="ChEBI" id="CHEBI:57692"/>
    </ligand>
</feature>
<dbReference type="GO" id="GO:0004791">
    <property type="term" value="F:thioredoxin-disulfide reductase (NADPH) activity"/>
    <property type="evidence" value="ECO:0007669"/>
    <property type="project" value="UniProtKB-EC"/>
</dbReference>
<comment type="catalytic activity">
    <reaction evidence="9">
        <text>[thioredoxin]-dithiol + NADP(+) = [thioredoxin]-disulfide + NADPH + H(+)</text>
        <dbReference type="Rhea" id="RHEA:20345"/>
        <dbReference type="Rhea" id="RHEA-COMP:10698"/>
        <dbReference type="Rhea" id="RHEA-COMP:10700"/>
        <dbReference type="ChEBI" id="CHEBI:15378"/>
        <dbReference type="ChEBI" id="CHEBI:29950"/>
        <dbReference type="ChEBI" id="CHEBI:50058"/>
        <dbReference type="ChEBI" id="CHEBI:57783"/>
        <dbReference type="ChEBI" id="CHEBI:58349"/>
        <dbReference type="EC" id="1.8.1.9"/>
    </reaction>
</comment>
<proteinExistence type="inferred from homology"/>
<dbReference type="PROSITE" id="PS00573">
    <property type="entry name" value="PYRIDINE_REDOX_2"/>
    <property type="match status" value="1"/>
</dbReference>
<dbReference type="SUPFAM" id="SSF51905">
    <property type="entry name" value="FAD/NAD(P)-binding domain"/>
    <property type="match status" value="1"/>
</dbReference>
<organism evidence="15 16">
    <name type="scientific">Marihabitans asiaticum</name>
    <dbReference type="NCBI Taxonomy" id="415218"/>
    <lineage>
        <taxon>Bacteria</taxon>
        <taxon>Bacillati</taxon>
        <taxon>Actinomycetota</taxon>
        <taxon>Actinomycetes</taxon>
        <taxon>Micrococcales</taxon>
        <taxon>Intrasporangiaceae</taxon>
        <taxon>Marihabitans</taxon>
    </lineage>
</organism>
<dbReference type="GO" id="GO:0000302">
    <property type="term" value="P:response to reactive oxygen species"/>
    <property type="evidence" value="ECO:0007669"/>
    <property type="project" value="InterPro"/>
</dbReference>
<evidence type="ECO:0000259" key="13">
    <source>
        <dbReference type="Pfam" id="PF07992"/>
    </source>
</evidence>
<comment type="similarity">
    <text evidence="1">Belongs to the class-II pyridine nucleotide-disulfide oxidoreductase family.</text>
</comment>
<feature type="binding site" evidence="10">
    <location>
        <begin position="486"/>
        <end position="496"/>
    </location>
    <ligand>
        <name>FAD</name>
        <dbReference type="ChEBI" id="CHEBI:57692"/>
    </ligand>
</feature>
<dbReference type="Proteomes" id="UP000315628">
    <property type="component" value="Unassembled WGS sequence"/>
</dbReference>
<dbReference type="AlphaFoldDB" id="A0A560WEC5"/>
<dbReference type="GO" id="GO:0050660">
    <property type="term" value="F:flavin adenine dinucleotide binding"/>
    <property type="evidence" value="ECO:0007669"/>
    <property type="project" value="InterPro"/>
</dbReference>
<evidence type="ECO:0000259" key="14">
    <source>
        <dbReference type="Pfam" id="PF13192"/>
    </source>
</evidence>
<dbReference type="InterPro" id="IPR036249">
    <property type="entry name" value="Thioredoxin-like_sf"/>
</dbReference>
<keyword evidence="4 10" id="KW-0274">FAD</keyword>
<dbReference type="FunFam" id="3.50.50.60:FF:000007">
    <property type="entry name" value="Alkyl hydroperoxide reductase, F subunit"/>
    <property type="match status" value="1"/>
</dbReference>
<gene>
    <name evidence="15" type="ORF">FB557_1558</name>
</gene>
<dbReference type="Gene3D" id="3.50.50.60">
    <property type="entry name" value="FAD/NAD(P)-binding domain"/>
    <property type="match status" value="2"/>
</dbReference>
<dbReference type="InterPro" id="IPR012081">
    <property type="entry name" value="Alkyl_hydroperoxide_Rdtase_suF"/>
</dbReference>
<dbReference type="InterPro" id="IPR044142">
    <property type="entry name" value="AhpF_NTD_N"/>
</dbReference>
<keyword evidence="5" id="KW-0560">Oxidoreductase</keyword>
<evidence type="ECO:0000313" key="15">
    <source>
        <dbReference type="EMBL" id="TWD16017.1"/>
    </source>
</evidence>
<dbReference type="Pfam" id="PF13192">
    <property type="entry name" value="Thioredoxin_3"/>
    <property type="match status" value="1"/>
</dbReference>
<dbReference type="Pfam" id="PF07992">
    <property type="entry name" value="Pyr_redox_2"/>
    <property type="match status" value="1"/>
</dbReference>
<dbReference type="InterPro" id="IPR023753">
    <property type="entry name" value="FAD/NAD-binding_dom"/>
</dbReference>
<comment type="cofactor">
    <cofactor evidence="10">
        <name>FAD</name>
        <dbReference type="ChEBI" id="CHEBI:57692"/>
    </cofactor>
    <text evidence="10">Binds 1 FAD per subunit.</text>
</comment>
<evidence type="ECO:0000256" key="3">
    <source>
        <dbReference type="ARBA" id="ARBA00022630"/>
    </source>
</evidence>
<feature type="binding site" evidence="10">
    <location>
        <begin position="364"/>
        <end position="378"/>
    </location>
    <ligand>
        <name>NAD(+)</name>
        <dbReference type="ChEBI" id="CHEBI:57540"/>
    </ligand>
</feature>
<evidence type="ECO:0000256" key="2">
    <source>
        <dbReference type="ARBA" id="ARBA00011738"/>
    </source>
</evidence>
<dbReference type="InterPro" id="IPR012336">
    <property type="entry name" value="Thioredoxin-like_fold"/>
</dbReference>
<evidence type="ECO:0000256" key="10">
    <source>
        <dbReference type="PIRSR" id="PIRSR000238-1"/>
    </source>
</evidence>
<dbReference type="PRINTS" id="PR00368">
    <property type="entry name" value="FADPNR"/>
</dbReference>
<evidence type="ECO:0000256" key="5">
    <source>
        <dbReference type="ARBA" id="ARBA00023002"/>
    </source>
</evidence>
<dbReference type="GO" id="GO:0032991">
    <property type="term" value="C:protein-containing complex"/>
    <property type="evidence" value="ECO:0007669"/>
    <property type="project" value="UniProtKB-ARBA"/>
</dbReference>
<evidence type="ECO:0000256" key="7">
    <source>
        <dbReference type="ARBA" id="ARBA00023157"/>
    </source>
</evidence>
<keyword evidence="6 10" id="KW-0520">NAD</keyword>